<keyword evidence="4 6" id="KW-1133">Transmembrane helix</keyword>
<proteinExistence type="inferred from homology"/>
<evidence type="ECO:0000256" key="5">
    <source>
        <dbReference type="ARBA" id="ARBA00023136"/>
    </source>
</evidence>
<dbReference type="OMA" id="QFISIAM"/>
<organism evidence="7 8">
    <name type="scientific">Anaeramoeba ignava</name>
    <name type="common">Anaerobic marine amoeba</name>
    <dbReference type="NCBI Taxonomy" id="1746090"/>
    <lineage>
        <taxon>Eukaryota</taxon>
        <taxon>Metamonada</taxon>
        <taxon>Anaeramoebidae</taxon>
        <taxon>Anaeramoeba</taxon>
    </lineage>
</organism>
<dbReference type="OrthoDB" id="28257at2759"/>
<evidence type="ECO:0000256" key="4">
    <source>
        <dbReference type="ARBA" id="ARBA00022989"/>
    </source>
</evidence>
<evidence type="ECO:0000256" key="6">
    <source>
        <dbReference type="SAM" id="Phobius"/>
    </source>
</evidence>
<dbReference type="PANTHER" id="PTHR13144">
    <property type="entry name" value="TEX261 PROTEIN"/>
    <property type="match status" value="1"/>
</dbReference>
<dbReference type="Pfam" id="PF04148">
    <property type="entry name" value="Erv26"/>
    <property type="match status" value="1"/>
</dbReference>
<comment type="subcellular location">
    <subcellularLocation>
        <location evidence="1">Membrane</location>
        <topology evidence="1">Multi-pass membrane protein</topology>
    </subcellularLocation>
</comment>
<feature type="transmembrane region" description="Helical" evidence="6">
    <location>
        <begin position="96"/>
        <end position="117"/>
    </location>
</feature>
<comment type="caution">
    <text evidence="7">The sequence shown here is derived from an EMBL/GenBank/DDBJ whole genome shotgun (WGS) entry which is preliminary data.</text>
</comment>
<dbReference type="Proteomes" id="UP001149090">
    <property type="component" value="Unassembled WGS sequence"/>
</dbReference>
<dbReference type="AlphaFoldDB" id="A0A9Q0R4M5"/>
<feature type="transmembrane region" description="Helical" evidence="6">
    <location>
        <begin position="44"/>
        <end position="61"/>
    </location>
</feature>
<accession>A0A9Q0R4M5</accession>
<gene>
    <name evidence="7" type="ORF">M0811_13172</name>
</gene>
<dbReference type="GO" id="GO:0005789">
    <property type="term" value="C:endoplasmic reticulum membrane"/>
    <property type="evidence" value="ECO:0007669"/>
    <property type="project" value="TreeGrafter"/>
</dbReference>
<protein>
    <submittedName>
        <fullName evidence="7">Tex261 protein</fullName>
    </submittedName>
</protein>
<dbReference type="GO" id="GO:0030134">
    <property type="term" value="C:COPII-coated ER to Golgi transport vesicle"/>
    <property type="evidence" value="ECO:0007669"/>
    <property type="project" value="TreeGrafter"/>
</dbReference>
<dbReference type="GO" id="GO:0006888">
    <property type="term" value="P:endoplasmic reticulum to Golgi vesicle-mediated transport"/>
    <property type="evidence" value="ECO:0007669"/>
    <property type="project" value="InterPro"/>
</dbReference>
<feature type="transmembrane region" description="Helical" evidence="6">
    <location>
        <begin position="67"/>
        <end position="84"/>
    </location>
</feature>
<name>A0A9Q0R4M5_ANAIG</name>
<dbReference type="EMBL" id="JAPDFW010000132">
    <property type="protein sequence ID" value="KAJ5067212.1"/>
    <property type="molecule type" value="Genomic_DNA"/>
</dbReference>
<dbReference type="PANTHER" id="PTHR13144:SF0">
    <property type="entry name" value="PROTEIN TEX261"/>
    <property type="match status" value="1"/>
</dbReference>
<evidence type="ECO:0000313" key="8">
    <source>
        <dbReference type="Proteomes" id="UP001149090"/>
    </source>
</evidence>
<keyword evidence="5 6" id="KW-0472">Membrane</keyword>
<dbReference type="InterPro" id="IPR007277">
    <property type="entry name" value="Svp26/Tex261"/>
</dbReference>
<keyword evidence="8" id="KW-1185">Reference proteome</keyword>
<comment type="similarity">
    <text evidence="2">Belongs to the SVP26 family.</text>
</comment>
<evidence type="ECO:0000256" key="2">
    <source>
        <dbReference type="ARBA" id="ARBA00008096"/>
    </source>
</evidence>
<feature type="transmembrane region" description="Helical" evidence="6">
    <location>
        <begin position="6"/>
        <end position="32"/>
    </location>
</feature>
<reference evidence="7" key="1">
    <citation type="submission" date="2022-10" db="EMBL/GenBank/DDBJ databases">
        <title>Novel sulphate-reducing endosymbionts in the free-living metamonad Anaeramoeba.</title>
        <authorList>
            <person name="Jerlstrom-Hultqvist J."/>
            <person name="Cepicka I."/>
            <person name="Gallot-Lavallee L."/>
            <person name="Salas-Leiva D."/>
            <person name="Curtis B.A."/>
            <person name="Zahonova K."/>
            <person name="Pipaliya S."/>
            <person name="Dacks J."/>
            <person name="Roger A.J."/>
        </authorList>
    </citation>
    <scope>NUCLEOTIDE SEQUENCE</scope>
    <source>
        <strain evidence="7">BMAN</strain>
    </source>
</reference>
<feature type="transmembrane region" description="Helical" evidence="6">
    <location>
        <begin position="123"/>
        <end position="144"/>
    </location>
</feature>
<dbReference type="GO" id="GO:0097020">
    <property type="term" value="F:COPII receptor activity"/>
    <property type="evidence" value="ECO:0007669"/>
    <property type="project" value="InterPro"/>
</dbReference>
<evidence type="ECO:0000256" key="3">
    <source>
        <dbReference type="ARBA" id="ARBA00022692"/>
    </source>
</evidence>
<keyword evidence="3 6" id="KW-0812">Transmembrane</keyword>
<evidence type="ECO:0000256" key="1">
    <source>
        <dbReference type="ARBA" id="ARBA00004141"/>
    </source>
</evidence>
<dbReference type="GO" id="GO:0000139">
    <property type="term" value="C:Golgi membrane"/>
    <property type="evidence" value="ECO:0007669"/>
    <property type="project" value="TreeGrafter"/>
</dbReference>
<sequence length="241" mass="28896">MFFLNLILTLGYFAVLIFAIVSITTSLFYLSELTEKHILKMKELIKYSIIIIIMIFIFLWIFEKFSFFLISFGILSHFLYYKLLENYPKFRFVSLNSFFAFLSIVLNHVFWFVYFALINYDLIHVFSFFIICVWWIPFLYFISLQSEDLLIPLKTPANEYDNPQIKFTRRNDGYDSSESQLNLKRRLSPNDFVLQNQRKNLKLIDFMTHAQPANLVFVLYRLFSQFKEHLESSSDNENSIN</sequence>
<evidence type="ECO:0000313" key="7">
    <source>
        <dbReference type="EMBL" id="KAJ5067212.1"/>
    </source>
</evidence>